<evidence type="ECO:0000313" key="1">
    <source>
        <dbReference type="EMBL" id="TYH83898.1"/>
    </source>
</evidence>
<evidence type="ECO:0000313" key="2">
    <source>
        <dbReference type="Proteomes" id="UP000322667"/>
    </source>
</evidence>
<accession>A0A5D2LXV9</accession>
<sequence length="66" mass="7510">MKHVEIDHQFVREKIHAGLLQVNFIPSEQQIADVLTKPITPKMFSAFRHALGVLSLNELKTQKSIS</sequence>
<keyword evidence="2" id="KW-1185">Reference proteome</keyword>
<reference evidence="1 2" key="1">
    <citation type="submission" date="2019-07" db="EMBL/GenBank/DDBJ databases">
        <title>WGS assembly of Gossypium tomentosum.</title>
        <authorList>
            <person name="Chen Z.J."/>
            <person name="Sreedasyam A."/>
            <person name="Ando A."/>
            <person name="Song Q."/>
            <person name="De L."/>
            <person name="Hulse-Kemp A."/>
            <person name="Ding M."/>
            <person name="Ye W."/>
            <person name="Kirkbride R."/>
            <person name="Jenkins J."/>
            <person name="Plott C."/>
            <person name="Lovell J."/>
            <person name="Lin Y.-M."/>
            <person name="Vaughn R."/>
            <person name="Liu B."/>
            <person name="Li W."/>
            <person name="Simpson S."/>
            <person name="Scheffler B."/>
            <person name="Saski C."/>
            <person name="Grover C."/>
            <person name="Hu G."/>
            <person name="Conover J."/>
            <person name="Carlson J."/>
            <person name="Shu S."/>
            <person name="Boston L."/>
            <person name="Williams M."/>
            <person name="Peterson D."/>
            <person name="Mcgee K."/>
            <person name="Jones D."/>
            <person name="Wendel J."/>
            <person name="Stelly D."/>
            <person name="Grimwood J."/>
            <person name="Schmutz J."/>
        </authorList>
    </citation>
    <scope>NUCLEOTIDE SEQUENCE [LARGE SCALE GENOMIC DNA]</scope>
    <source>
        <strain evidence="1">7179.01</strain>
    </source>
</reference>
<protein>
    <recommendedName>
        <fullName evidence="3">Copia protein</fullName>
    </recommendedName>
</protein>
<dbReference type="Proteomes" id="UP000322667">
    <property type="component" value="Chromosome D02"/>
</dbReference>
<name>A0A5D2LXV9_GOSTO</name>
<dbReference type="EMBL" id="CM017624">
    <property type="protein sequence ID" value="TYH83898.1"/>
    <property type="molecule type" value="Genomic_DNA"/>
</dbReference>
<proteinExistence type="predicted"/>
<dbReference type="AlphaFoldDB" id="A0A5D2LXV9"/>
<evidence type="ECO:0008006" key="3">
    <source>
        <dbReference type="Google" id="ProtNLM"/>
    </source>
</evidence>
<gene>
    <name evidence="1" type="ORF">ES332_D02G162900v1</name>
</gene>
<organism evidence="1 2">
    <name type="scientific">Gossypium tomentosum</name>
    <name type="common">Hawaiian cotton</name>
    <name type="synonym">Gossypium sandvicense</name>
    <dbReference type="NCBI Taxonomy" id="34277"/>
    <lineage>
        <taxon>Eukaryota</taxon>
        <taxon>Viridiplantae</taxon>
        <taxon>Streptophyta</taxon>
        <taxon>Embryophyta</taxon>
        <taxon>Tracheophyta</taxon>
        <taxon>Spermatophyta</taxon>
        <taxon>Magnoliopsida</taxon>
        <taxon>eudicotyledons</taxon>
        <taxon>Gunneridae</taxon>
        <taxon>Pentapetalae</taxon>
        <taxon>rosids</taxon>
        <taxon>malvids</taxon>
        <taxon>Malvales</taxon>
        <taxon>Malvaceae</taxon>
        <taxon>Malvoideae</taxon>
        <taxon>Gossypium</taxon>
    </lineage>
</organism>